<gene>
    <name evidence="15" type="ORF">DME_LOCUS6842</name>
</gene>
<evidence type="ECO:0000256" key="4">
    <source>
        <dbReference type="ARBA" id="ARBA00011775"/>
    </source>
</evidence>
<dbReference type="Gene3D" id="1.25.40.10">
    <property type="entry name" value="Tetratricopeptide repeat domain"/>
    <property type="match status" value="1"/>
</dbReference>
<dbReference type="STRING" id="318479.A0A0N4U6E0"/>
<evidence type="ECO:0000256" key="7">
    <source>
        <dbReference type="ARBA" id="ARBA00022490"/>
    </source>
</evidence>
<evidence type="ECO:0000313" key="18">
    <source>
        <dbReference type="WBParaSite" id="DME_0000248201-mRNA-1"/>
    </source>
</evidence>
<dbReference type="InterPro" id="IPR011990">
    <property type="entry name" value="TPR-like_helical_dom_sf"/>
</dbReference>
<evidence type="ECO:0000256" key="1">
    <source>
        <dbReference type="ARBA" id="ARBA00004255"/>
    </source>
</evidence>
<dbReference type="Proteomes" id="UP000274756">
    <property type="component" value="Unassembled WGS sequence"/>
</dbReference>
<dbReference type="OrthoDB" id="310217at2759"/>
<evidence type="ECO:0000313" key="15">
    <source>
        <dbReference type="EMBL" id="VDN56869.1"/>
    </source>
</evidence>
<evidence type="ECO:0000256" key="5">
    <source>
        <dbReference type="ARBA" id="ARBA00015828"/>
    </source>
</evidence>
<evidence type="ECO:0000313" key="17">
    <source>
        <dbReference type="Proteomes" id="UP000274756"/>
    </source>
</evidence>
<comment type="subcellular location">
    <subcellularLocation>
        <location evidence="2">Cytoplasmic vesicle</location>
        <location evidence="2">COPI-coated vesicle membrane</location>
        <topology evidence="2">Peripheral membrane protein</topology>
        <orientation evidence="2">Cytoplasmic side</orientation>
    </subcellularLocation>
    <subcellularLocation>
        <location evidence="1">Golgi apparatus membrane</location>
        <topology evidence="1">Peripheral membrane protein</topology>
        <orientation evidence="1">Cytoplasmic side</orientation>
    </subcellularLocation>
</comment>
<dbReference type="AlphaFoldDB" id="A0A0N4U6E0"/>
<evidence type="ECO:0000313" key="16">
    <source>
        <dbReference type="Proteomes" id="UP000038040"/>
    </source>
</evidence>
<dbReference type="PANTHER" id="PTHR10805">
    <property type="entry name" value="COATOMER SUBUNIT EPSILON"/>
    <property type="match status" value="1"/>
</dbReference>
<dbReference type="PIRSF" id="PIRSF016478">
    <property type="entry name" value="Coatomer_esu"/>
    <property type="match status" value="1"/>
</dbReference>
<sequence>MKKSSDVDVLFEIRNNYLLGAYQKCINGAQQLQVKSEDDKTARDVYMYRAYIAQNKFSIVLNEINVYNAESSLKAVRRLAEYLSSSSNRSKVVKEIEMELDSGAVNDDNVFLMAAFIYMHENNVEAALKVLHQSQTLECQAATVQCLLQLDRVDLALKEVKKMQDEDEDATITQLALAWVNMAAGKDKLKDAFYIFQEMIDKYGATPLLLVAQASCLIQQQKYGEAESLLLDAQQRDSNYAEALINLIVVSQFLGRTSEVTNRYINQMKEDHPNHRWTVDYGMKEQMFDKIVLEAQ</sequence>
<dbReference type="GO" id="GO:0005198">
    <property type="term" value="F:structural molecule activity"/>
    <property type="evidence" value="ECO:0007669"/>
    <property type="project" value="UniProtKB-UniRule"/>
</dbReference>
<evidence type="ECO:0000256" key="10">
    <source>
        <dbReference type="ARBA" id="ARBA00023034"/>
    </source>
</evidence>
<dbReference type="FunFam" id="1.25.40.10:FF:000140">
    <property type="entry name" value="Coatomer subunit epsilon"/>
    <property type="match status" value="1"/>
</dbReference>
<dbReference type="GO" id="GO:0030126">
    <property type="term" value="C:COPI vesicle coat"/>
    <property type="evidence" value="ECO:0007669"/>
    <property type="project" value="TreeGrafter"/>
</dbReference>
<proteinExistence type="inferred from homology"/>
<dbReference type="EMBL" id="UYYG01001157">
    <property type="protein sequence ID" value="VDN56869.1"/>
    <property type="molecule type" value="Genomic_DNA"/>
</dbReference>
<evidence type="ECO:0000256" key="6">
    <source>
        <dbReference type="ARBA" id="ARBA00022448"/>
    </source>
</evidence>
<name>A0A0N4U6E0_DRAME</name>
<comment type="function">
    <text evidence="13 14">The coatomer is a cytosolic protein complex that binds to dilysine motifs and reversibly associates with Golgi non-clathrin-coated vesicles, which further mediate biosynthetic protein transport from the ER, via the Golgi up to the trans Golgi network. The coatomer complex is required for budding from Golgi membranes, and is essential for the retrograde Golgi-to-ER transport of dilysine-tagged proteins.</text>
</comment>
<dbReference type="GO" id="GO:0015031">
    <property type="term" value="P:protein transport"/>
    <property type="evidence" value="ECO:0007669"/>
    <property type="project" value="UniProtKB-UniRule"/>
</dbReference>
<comment type="subunit">
    <text evidence="4">Oligomeric complex that consists of at least the alpha, beta, beta', gamma, delta, epsilon and zeta subunits.</text>
</comment>
<dbReference type="GO" id="GO:0000139">
    <property type="term" value="C:Golgi membrane"/>
    <property type="evidence" value="ECO:0007669"/>
    <property type="project" value="UniProtKB-SubCell"/>
</dbReference>
<evidence type="ECO:0000256" key="14">
    <source>
        <dbReference type="PIRNR" id="PIRNR016478"/>
    </source>
</evidence>
<keyword evidence="7 14" id="KW-0963">Cytoplasm</keyword>
<evidence type="ECO:0000256" key="2">
    <source>
        <dbReference type="ARBA" id="ARBA00004347"/>
    </source>
</evidence>
<keyword evidence="8 14" id="KW-0931">ER-Golgi transport</keyword>
<dbReference type="Proteomes" id="UP000038040">
    <property type="component" value="Unplaced"/>
</dbReference>
<dbReference type="GO" id="GO:0006890">
    <property type="term" value="P:retrograde vesicle-mediated transport, Golgi to endoplasmic reticulum"/>
    <property type="evidence" value="ECO:0007669"/>
    <property type="project" value="UniProtKB-UniRule"/>
</dbReference>
<protein>
    <recommendedName>
        <fullName evidence="5 14">Coatomer subunit epsilon</fullName>
    </recommendedName>
</protein>
<keyword evidence="9 14" id="KW-0653">Protein transport</keyword>
<keyword evidence="17" id="KW-1185">Reference proteome</keyword>
<dbReference type="InterPro" id="IPR006822">
    <property type="entry name" value="Coatomer_esu"/>
</dbReference>
<accession>A0A0N4U6E0</accession>
<keyword evidence="10 14" id="KW-0333">Golgi apparatus</keyword>
<evidence type="ECO:0000256" key="13">
    <source>
        <dbReference type="ARBA" id="ARBA00025582"/>
    </source>
</evidence>
<reference evidence="18" key="1">
    <citation type="submission" date="2017-02" db="UniProtKB">
        <authorList>
            <consortium name="WormBaseParasite"/>
        </authorList>
    </citation>
    <scope>IDENTIFICATION</scope>
</reference>
<comment type="similarity">
    <text evidence="3 14">Belongs to the COPE family.</text>
</comment>
<dbReference type="Pfam" id="PF04733">
    <property type="entry name" value="Coatomer_E"/>
    <property type="match status" value="1"/>
</dbReference>
<dbReference type="SUPFAM" id="SSF48452">
    <property type="entry name" value="TPR-like"/>
    <property type="match status" value="1"/>
</dbReference>
<keyword evidence="6 14" id="KW-0813">Transport</keyword>
<evidence type="ECO:0000256" key="12">
    <source>
        <dbReference type="ARBA" id="ARBA00023329"/>
    </source>
</evidence>
<dbReference type="GO" id="GO:0006891">
    <property type="term" value="P:intra-Golgi vesicle-mediated transport"/>
    <property type="evidence" value="ECO:0007669"/>
    <property type="project" value="TreeGrafter"/>
</dbReference>
<evidence type="ECO:0000256" key="11">
    <source>
        <dbReference type="ARBA" id="ARBA00023136"/>
    </source>
</evidence>
<keyword evidence="12 14" id="KW-0968">Cytoplasmic vesicle</keyword>
<dbReference type="GO" id="GO:0006888">
    <property type="term" value="P:endoplasmic reticulum to Golgi vesicle-mediated transport"/>
    <property type="evidence" value="ECO:0007669"/>
    <property type="project" value="TreeGrafter"/>
</dbReference>
<evidence type="ECO:0000256" key="9">
    <source>
        <dbReference type="ARBA" id="ARBA00022927"/>
    </source>
</evidence>
<dbReference type="PANTHER" id="PTHR10805:SF0">
    <property type="entry name" value="COATOMER SUBUNIT EPSILON"/>
    <property type="match status" value="1"/>
</dbReference>
<evidence type="ECO:0000256" key="3">
    <source>
        <dbReference type="ARBA" id="ARBA00008827"/>
    </source>
</evidence>
<keyword evidence="11 14" id="KW-0472">Membrane</keyword>
<reference evidence="15 17" key="2">
    <citation type="submission" date="2018-11" db="EMBL/GenBank/DDBJ databases">
        <authorList>
            <consortium name="Pathogen Informatics"/>
        </authorList>
    </citation>
    <scope>NUCLEOTIDE SEQUENCE [LARGE SCALE GENOMIC DNA]</scope>
</reference>
<evidence type="ECO:0000256" key="8">
    <source>
        <dbReference type="ARBA" id="ARBA00022892"/>
    </source>
</evidence>
<dbReference type="WBParaSite" id="DME_0000248201-mRNA-1">
    <property type="protein sequence ID" value="DME_0000248201-mRNA-1"/>
    <property type="gene ID" value="DME_0000248201"/>
</dbReference>
<organism evidence="16 18">
    <name type="scientific">Dracunculus medinensis</name>
    <name type="common">Guinea worm</name>
    <dbReference type="NCBI Taxonomy" id="318479"/>
    <lineage>
        <taxon>Eukaryota</taxon>
        <taxon>Metazoa</taxon>
        <taxon>Ecdysozoa</taxon>
        <taxon>Nematoda</taxon>
        <taxon>Chromadorea</taxon>
        <taxon>Rhabditida</taxon>
        <taxon>Spirurina</taxon>
        <taxon>Dracunculoidea</taxon>
        <taxon>Dracunculidae</taxon>
        <taxon>Dracunculus</taxon>
    </lineage>
</organism>